<keyword evidence="2" id="KW-1185">Reference proteome</keyword>
<dbReference type="Proteomes" id="UP000258613">
    <property type="component" value="Chromosome"/>
</dbReference>
<evidence type="ECO:0000313" key="2">
    <source>
        <dbReference type="Proteomes" id="UP000258613"/>
    </source>
</evidence>
<gene>
    <name evidence="1" type="ORF">AArcMg_0962</name>
</gene>
<organism evidence="1 2">
    <name type="scientific">Natrarchaeobaculum sulfurireducens</name>
    <dbReference type="NCBI Taxonomy" id="2044521"/>
    <lineage>
        <taxon>Archaea</taxon>
        <taxon>Methanobacteriati</taxon>
        <taxon>Methanobacteriota</taxon>
        <taxon>Stenosarchaea group</taxon>
        <taxon>Halobacteria</taxon>
        <taxon>Halobacteriales</taxon>
        <taxon>Natrialbaceae</taxon>
        <taxon>Natrarchaeobaculum</taxon>
    </lineage>
</organism>
<dbReference type="EMBL" id="CP027033">
    <property type="protein sequence ID" value="AXR80980.1"/>
    <property type="molecule type" value="Genomic_DNA"/>
</dbReference>
<sequence>MVVSASALAQFTAEVAVGEVSKDNSSGGLGTKMYETLADGEPHKNGEAVEVVREIRERER</sequence>
<proteinExistence type="predicted"/>
<name>A0A346PN85_9EURY</name>
<dbReference type="AlphaFoldDB" id="A0A346PN85"/>
<dbReference type="KEGG" id="nag:AArcMg_0962"/>
<accession>A0A346PN85</accession>
<reference evidence="2" key="1">
    <citation type="submission" date="2018-02" db="EMBL/GenBank/DDBJ databases">
        <title>Phenotypic and genomic properties of facultatively anaerobic sulfur-reducing natronoarchaea from hypersaline soda lakes.</title>
        <authorList>
            <person name="Sorokin D.Y."/>
            <person name="Kublanov I.V."/>
            <person name="Roman P."/>
            <person name="Sinninghe Damste J.S."/>
            <person name="Golyshin P.N."/>
            <person name="Rojo D."/>
            <person name="Ciordia S."/>
            <person name="Mena M.D.C."/>
            <person name="Ferrer M."/>
            <person name="Messina E."/>
            <person name="Smedile F."/>
            <person name="La Spada G."/>
            <person name="La Cono V."/>
            <person name="Yakimov M.M."/>
        </authorList>
    </citation>
    <scope>NUCLEOTIDE SEQUENCE [LARGE SCALE GENOMIC DNA]</scope>
    <source>
        <strain evidence="2">AArc-Mg</strain>
    </source>
</reference>
<evidence type="ECO:0000313" key="1">
    <source>
        <dbReference type="EMBL" id="AXR80980.1"/>
    </source>
</evidence>
<protein>
    <submittedName>
        <fullName evidence="1">Uncharacterized protein</fullName>
    </submittedName>
</protein>